<evidence type="ECO:0000256" key="1">
    <source>
        <dbReference type="SAM" id="SignalP"/>
    </source>
</evidence>
<keyword evidence="1" id="KW-0732">Signal</keyword>
<gene>
    <name evidence="2" type="ORF">OL497_09560</name>
</gene>
<sequence length="158" mass="17456">MKIKFVFFVLAFIGLTVETVSAQYAEEKRIKMEITVKEGNKQVIAAARSFTVSFNRASAPVKDTANKNAVAETSRGHYLSIDFEKQDLPLLRAFIQNKGGLDGQLIATDSYGKLPGRKIEFKSAVLETMNDQMTGDYGSAFMTLACEELIIDGVKLAY</sequence>
<reference evidence="2 3" key="1">
    <citation type="submission" date="2022-10" db="EMBL/GenBank/DDBJ databases">
        <title>Chitinophaga nivalis PC15 sp. nov., isolated from Pyeongchang county, South Korea.</title>
        <authorList>
            <person name="Trinh H.N."/>
        </authorList>
    </citation>
    <scope>NUCLEOTIDE SEQUENCE [LARGE SCALE GENOMIC DNA]</scope>
    <source>
        <strain evidence="2 3">PC14</strain>
    </source>
</reference>
<organism evidence="2 3">
    <name type="scientific">Chitinophaga nivalis</name>
    <dbReference type="NCBI Taxonomy" id="2991709"/>
    <lineage>
        <taxon>Bacteria</taxon>
        <taxon>Pseudomonadati</taxon>
        <taxon>Bacteroidota</taxon>
        <taxon>Chitinophagia</taxon>
        <taxon>Chitinophagales</taxon>
        <taxon>Chitinophagaceae</taxon>
        <taxon>Chitinophaga</taxon>
    </lineage>
</organism>
<dbReference type="EMBL" id="JAPDNS010000001">
    <property type="protein sequence ID" value="MCW3484138.1"/>
    <property type="molecule type" value="Genomic_DNA"/>
</dbReference>
<feature type="chain" id="PRO_5047019077" evidence="1">
    <location>
        <begin position="23"/>
        <end position="158"/>
    </location>
</feature>
<comment type="caution">
    <text evidence="2">The sequence shown here is derived from an EMBL/GenBank/DDBJ whole genome shotgun (WGS) entry which is preliminary data.</text>
</comment>
<feature type="signal peptide" evidence="1">
    <location>
        <begin position="1"/>
        <end position="22"/>
    </location>
</feature>
<evidence type="ECO:0000313" key="3">
    <source>
        <dbReference type="Proteomes" id="UP001207742"/>
    </source>
</evidence>
<keyword evidence="3" id="KW-1185">Reference proteome</keyword>
<proteinExistence type="predicted"/>
<accession>A0ABT3IJL8</accession>
<dbReference type="Proteomes" id="UP001207742">
    <property type="component" value="Unassembled WGS sequence"/>
</dbReference>
<evidence type="ECO:0000313" key="2">
    <source>
        <dbReference type="EMBL" id="MCW3484138.1"/>
    </source>
</evidence>
<name>A0ABT3IJL8_9BACT</name>
<dbReference type="RefSeq" id="WP_264729657.1">
    <property type="nucleotide sequence ID" value="NZ_JAPDNR010000001.1"/>
</dbReference>
<protein>
    <submittedName>
        <fullName evidence="2">Uncharacterized protein</fullName>
    </submittedName>
</protein>